<sequence length="463" mass="51041">MSQSPPGDDLQSFSISLTVYSKVKKTTHGKTMSKEEKSTKMKELLFALDDSNYLEFLRSILLKHGQKNYQVSDRKHFPLKYIPPKTKGHRTSDAIDIDNLNDYKEMVKKISDDCLPVVRVFVDMRHIEKLPQVSQAGGPGSGDDSEPTTDSGTVCTGTPCCSKKADLDNCLARWRLKLEKAYKNEHDEGLTYVGPLGAIPLTPAMIRDWCLALEDGQATIAIPPNIPSFDPANKAPVLNPARKVATHLPSPSVDVNSLTSVLLLQTLTQLQAAGQPTAPQISATTGPQTPPRAQEAIASSPPIPSPTQLARYLQYAETSLGVHYALSYKPALEMHGIGPDILPEVKDKFLSDLGILAGDTIRLKKGSIAWWNGPDAKHKRSNTSVSVPKTQQPPVKKQVSYNKRYHDGGGYRFSGPPMRRDEDDDGIPVVHDHDLLYFCDTQKQWLPVPVGYLIDEDEEPQAD</sequence>
<evidence type="ECO:0000256" key="1">
    <source>
        <dbReference type="SAM" id="MobiDB-lite"/>
    </source>
</evidence>
<proteinExistence type="predicted"/>
<feature type="compositionally biased region" description="Polar residues" evidence="1">
    <location>
        <begin position="382"/>
        <end position="393"/>
    </location>
</feature>
<dbReference type="Proteomes" id="UP000053989">
    <property type="component" value="Unassembled WGS sequence"/>
</dbReference>
<protein>
    <submittedName>
        <fullName evidence="2">Uncharacterized protein</fullName>
    </submittedName>
</protein>
<dbReference type="EMBL" id="KN822120">
    <property type="protein sequence ID" value="KIM56233.1"/>
    <property type="molecule type" value="Genomic_DNA"/>
</dbReference>
<gene>
    <name evidence="2" type="ORF">SCLCIDRAFT_133054</name>
</gene>
<evidence type="ECO:0000313" key="2">
    <source>
        <dbReference type="EMBL" id="KIM56233.1"/>
    </source>
</evidence>
<organism evidence="2 3">
    <name type="scientific">Scleroderma citrinum Foug A</name>
    <dbReference type="NCBI Taxonomy" id="1036808"/>
    <lineage>
        <taxon>Eukaryota</taxon>
        <taxon>Fungi</taxon>
        <taxon>Dikarya</taxon>
        <taxon>Basidiomycota</taxon>
        <taxon>Agaricomycotina</taxon>
        <taxon>Agaricomycetes</taxon>
        <taxon>Agaricomycetidae</taxon>
        <taxon>Boletales</taxon>
        <taxon>Sclerodermatineae</taxon>
        <taxon>Sclerodermataceae</taxon>
        <taxon>Scleroderma</taxon>
    </lineage>
</organism>
<accession>A0A0C2Z2W8</accession>
<feature type="region of interest" description="Disordered" evidence="1">
    <location>
        <begin position="275"/>
        <end position="303"/>
    </location>
</feature>
<dbReference type="AlphaFoldDB" id="A0A0C2Z2W8"/>
<dbReference type="HOGENOM" id="CLU_033557_2_0_1"/>
<name>A0A0C2Z2W8_9AGAM</name>
<evidence type="ECO:0000313" key="3">
    <source>
        <dbReference type="Proteomes" id="UP000053989"/>
    </source>
</evidence>
<keyword evidence="3" id="KW-1185">Reference proteome</keyword>
<reference evidence="2 3" key="1">
    <citation type="submission" date="2014-04" db="EMBL/GenBank/DDBJ databases">
        <authorList>
            <consortium name="DOE Joint Genome Institute"/>
            <person name="Kuo A."/>
            <person name="Kohler A."/>
            <person name="Nagy L.G."/>
            <person name="Floudas D."/>
            <person name="Copeland A."/>
            <person name="Barry K.W."/>
            <person name="Cichocki N."/>
            <person name="Veneault-Fourrey C."/>
            <person name="LaButti K."/>
            <person name="Lindquist E.A."/>
            <person name="Lipzen A."/>
            <person name="Lundell T."/>
            <person name="Morin E."/>
            <person name="Murat C."/>
            <person name="Sun H."/>
            <person name="Tunlid A."/>
            <person name="Henrissat B."/>
            <person name="Grigoriev I.V."/>
            <person name="Hibbett D.S."/>
            <person name="Martin F."/>
            <person name="Nordberg H.P."/>
            <person name="Cantor M.N."/>
            <person name="Hua S.X."/>
        </authorList>
    </citation>
    <scope>NUCLEOTIDE SEQUENCE [LARGE SCALE GENOMIC DNA]</scope>
    <source>
        <strain evidence="2 3">Foug A</strain>
    </source>
</reference>
<dbReference type="InParanoid" id="A0A0C2Z2W8"/>
<feature type="region of interest" description="Disordered" evidence="1">
    <location>
        <begin position="379"/>
        <end position="399"/>
    </location>
</feature>
<dbReference type="OrthoDB" id="2681472at2759"/>
<feature type="region of interest" description="Disordered" evidence="1">
    <location>
        <begin position="132"/>
        <end position="154"/>
    </location>
</feature>
<reference evidence="3" key="2">
    <citation type="submission" date="2015-01" db="EMBL/GenBank/DDBJ databases">
        <title>Evolutionary Origins and Diversification of the Mycorrhizal Mutualists.</title>
        <authorList>
            <consortium name="DOE Joint Genome Institute"/>
            <consortium name="Mycorrhizal Genomics Consortium"/>
            <person name="Kohler A."/>
            <person name="Kuo A."/>
            <person name="Nagy L.G."/>
            <person name="Floudas D."/>
            <person name="Copeland A."/>
            <person name="Barry K.W."/>
            <person name="Cichocki N."/>
            <person name="Veneault-Fourrey C."/>
            <person name="LaButti K."/>
            <person name="Lindquist E.A."/>
            <person name="Lipzen A."/>
            <person name="Lundell T."/>
            <person name="Morin E."/>
            <person name="Murat C."/>
            <person name="Riley R."/>
            <person name="Ohm R."/>
            <person name="Sun H."/>
            <person name="Tunlid A."/>
            <person name="Henrissat B."/>
            <person name="Grigoriev I.V."/>
            <person name="Hibbett D.S."/>
            <person name="Martin F."/>
        </authorList>
    </citation>
    <scope>NUCLEOTIDE SEQUENCE [LARGE SCALE GENOMIC DNA]</scope>
    <source>
        <strain evidence="3">Foug A</strain>
    </source>
</reference>